<proteinExistence type="predicted"/>
<evidence type="ECO:0000313" key="1">
    <source>
        <dbReference type="EMBL" id="EIA18118.1"/>
    </source>
</evidence>
<accession>A0AAV3FFI4</accession>
<comment type="caution">
    <text evidence="1">The sequence shown here is derived from an EMBL/GenBank/DDBJ whole genome shotgun (WGS) entry which is preliminary data.</text>
</comment>
<dbReference type="EMBL" id="AFES01000014">
    <property type="protein sequence ID" value="EIA18118.1"/>
    <property type="molecule type" value="Genomic_DNA"/>
</dbReference>
<sequence length="31" mass="3805">MLQYLIIVYVVKFFNKKYGDLYVILYMSIII</sequence>
<evidence type="ECO:0000313" key="2">
    <source>
        <dbReference type="Proteomes" id="UP000005358"/>
    </source>
</evidence>
<reference evidence="1 2" key="1">
    <citation type="journal article" date="2012" name="PLoS ONE">
        <title>Genome Sequencing and Analysis of a Type A Clostridium perfringens Isolate from a Case of Bovine Clostridial Abomasitis.</title>
        <authorList>
            <person name="Nowell V.J."/>
            <person name="Kropinski A.M."/>
            <person name="Songer J.G."/>
            <person name="Macinnes J.I."/>
            <person name="Parreira V.R."/>
            <person name="Prescott J.F."/>
        </authorList>
    </citation>
    <scope>NUCLEOTIDE SEQUENCE [LARGE SCALE GENOMIC DNA]</scope>
    <source>
        <strain evidence="1 2">F262</strain>
    </source>
</reference>
<name>A0AAV3FFI4_CLOPF</name>
<gene>
    <name evidence="1" type="ORF">HA1_04419</name>
</gene>
<protein>
    <submittedName>
        <fullName evidence="1">Uncharacterized protein</fullName>
    </submittedName>
</protein>
<dbReference type="AlphaFoldDB" id="A0AAV3FFI4"/>
<dbReference type="Proteomes" id="UP000005358">
    <property type="component" value="Chromosome"/>
</dbReference>
<organism evidence="1 2">
    <name type="scientific">Clostridium perfringens F262</name>
    <dbReference type="NCBI Taxonomy" id="883064"/>
    <lineage>
        <taxon>Bacteria</taxon>
        <taxon>Bacillati</taxon>
        <taxon>Bacillota</taxon>
        <taxon>Clostridia</taxon>
        <taxon>Eubacteriales</taxon>
        <taxon>Clostridiaceae</taxon>
        <taxon>Clostridium</taxon>
    </lineage>
</organism>